<dbReference type="RefSeq" id="WP_138280247.1">
    <property type="nucleotide sequence ID" value="NZ_BMGE01000001.1"/>
</dbReference>
<name>A0A5R9KK49_9BACT</name>
<accession>A0A5R9KK49</accession>
<organism evidence="1 2">
    <name type="scientific">Dyadobacter sediminis</name>
    <dbReference type="NCBI Taxonomy" id="1493691"/>
    <lineage>
        <taxon>Bacteria</taxon>
        <taxon>Pseudomonadati</taxon>
        <taxon>Bacteroidota</taxon>
        <taxon>Cytophagia</taxon>
        <taxon>Cytophagales</taxon>
        <taxon>Spirosomataceae</taxon>
        <taxon>Dyadobacter</taxon>
    </lineage>
</organism>
<comment type="caution">
    <text evidence="1">The sequence shown here is derived from an EMBL/GenBank/DDBJ whole genome shotgun (WGS) entry which is preliminary data.</text>
</comment>
<dbReference type="EMBL" id="VCEI01000011">
    <property type="protein sequence ID" value="TLU96554.1"/>
    <property type="molecule type" value="Genomic_DNA"/>
</dbReference>
<evidence type="ECO:0000313" key="2">
    <source>
        <dbReference type="Proteomes" id="UP000309788"/>
    </source>
</evidence>
<keyword evidence="2" id="KW-1185">Reference proteome</keyword>
<dbReference type="OrthoDB" id="1263616at2"/>
<protein>
    <submittedName>
        <fullName evidence="1">Uncharacterized protein</fullName>
    </submittedName>
</protein>
<sequence length="89" mass="10377">MGISDFEDVKWCYQVVDHGTKEQPDCSVHEMYFDVATKRVVAHTENPITLEHYESQEELIEVLEMILTDLKRGRVMTVSEVERDIFKTG</sequence>
<proteinExistence type="predicted"/>
<evidence type="ECO:0000313" key="1">
    <source>
        <dbReference type="EMBL" id="TLU96554.1"/>
    </source>
</evidence>
<reference evidence="1 2" key="1">
    <citation type="submission" date="2019-05" db="EMBL/GenBank/DDBJ databases">
        <authorList>
            <person name="Qu J.-H."/>
        </authorList>
    </citation>
    <scope>NUCLEOTIDE SEQUENCE [LARGE SCALE GENOMIC DNA]</scope>
    <source>
        <strain evidence="1 2">Z12</strain>
    </source>
</reference>
<dbReference type="AlphaFoldDB" id="A0A5R9KK49"/>
<gene>
    <name evidence="1" type="ORF">FEM55_05330</name>
</gene>
<dbReference type="Proteomes" id="UP000309788">
    <property type="component" value="Unassembled WGS sequence"/>
</dbReference>